<evidence type="ECO:0000313" key="2">
    <source>
        <dbReference type="Proteomes" id="UP000298218"/>
    </source>
</evidence>
<dbReference type="Gene3D" id="3.30.70.1260">
    <property type="entry name" value="bacterial protein sp0830 like"/>
    <property type="match status" value="1"/>
</dbReference>
<dbReference type="RefSeq" id="WP_134174645.1">
    <property type="nucleotide sequence ID" value="NZ_SODI01000001.1"/>
</dbReference>
<sequence length="196" mass="21776">MTKYVALLRGINVNDGITIAMSDLGDLFRELGFSDVHTVLASGNVLFRTGTGPVDSDEEIDPKVAAADVAERKAVVETALRERFGYEAGIVLVEVERLDRIIRAYPFDGERDGWQPYVMFASDRSALTELAGHARELDGNEERIELGHGVLYWEVRKSVGAKSHFSKKSGKPKYREMTTTRNLHTLNNLIHADSPA</sequence>
<protein>
    <submittedName>
        <fullName evidence="1">DUF1697 domain-containing protein</fullName>
    </submittedName>
</protein>
<dbReference type="PANTHER" id="PTHR36439">
    <property type="entry name" value="BLL4334 PROTEIN"/>
    <property type="match status" value="1"/>
</dbReference>
<comment type="caution">
    <text evidence="1">The sequence shown here is derived from an EMBL/GenBank/DDBJ whole genome shotgun (WGS) entry which is preliminary data.</text>
</comment>
<dbReference type="Pfam" id="PF08002">
    <property type="entry name" value="DUF1697"/>
    <property type="match status" value="1"/>
</dbReference>
<keyword evidence="2" id="KW-1185">Reference proteome</keyword>
<gene>
    <name evidence="1" type="ORF">E3T53_08780</name>
</gene>
<dbReference type="SUPFAM" id="SSF160379">
    <property type="entry name" value="SP0830-like"/>
    <property type="match status" value="1"/>
</dbReference>
<organism evidence="1 2">
    <name type="scientific">Cryobacterium psychrophilum</name>
    <dbReference type="NCBI Taxonomy" id="41988"/>
    <lineage>
        <taxon>Bacteria</taxon>
        <taxon>Bacillati</taxon>
        <taxon>Actinomycetota</taxon>
        <taxon>Actinomycetes</taxon>
        <taxon>Micrococcales</taxon>
        <taxon>Microbacteriaceae</taxon>
        <taxon>Cryobacterium</taxon>
    </lineage>
</organism>
<dbReference type="EMBL" id="SOHQ01000027">
    <property type="protein sequence ID" value="TFD78872.1"/>
    <property type="molecule type" value="Genomic_DNA"/>
</dbReference>
<proteinExistence type="predicted"/>
<dbReference type="PANTHER" id="PTHR36439:SF1">
    <property type="entry name" value="DUF1697 DOMAIN-CONTAINING PROTEIN"/>
    <property type="match status" value="1"/>
</dbReference>
<name>A0A4Y8KPS9_9MICO</name>
<dbReference type="Proteomes" id="UP000298218">
    <property type="component" value="Unassembled WGS sequence"/>
</dbReference>
<dbReference type="OrthoDB" id="9806494at2"/>
<dbReference type="PIRSF" id="PIRSF008502">
    <property type="entry name" value="UCP008502"/>
    <property type="match status" value="1"/>
</dbReference>
<evidence type="ECO:0000313" key="1">
    <source>
        <dbReference type="EMBL" id="TFD78872.1"/>
    </source>
</evidence>
<dbReference type="InterPro" id="IPR012545">
    <property type="entry name" value="DUF1697"/>
</dbReference>
<dbReference type="AlphaFoldDB" id="A0A4Y8KPS9"/>
<reference evidence="1 2" key="1">
    <citation type="submission" date="2019-03" db="EMBL/GenBank/DDBJ databases">
        <title>Genomics of glacier-inhabiting Cryobacterium strains.</title>
        <authorList>
            <person name="Liu Q."/>
            <person name="Xin Y.-H."/>
        </authorList>
    </citation>
    <scope>NUCLEOTIDE SEQUENCE [LARGE SCALE GENOMIC DNA]</scope>
    <source>
        <strain evidence="1 2">CGMCC 1.4292</strain>
    </source>
</reference>
<accession>A0A4Y8KPS9</accession>
<dbReference type="Gene3D" id="3.30.70.1280">
    <property type="entry name" value="SP0830-like domains"/>
    <property type="match status" value="1"/>
</dbReference>